<dbReference type="AlphaFoldDB" id="A0A5C0UDL6"/>
<feature type="transmembrane region" description="Helical" evidence="7">
    <location>
        <begin position="94"/>
        <end position="112"/>
    </location>
</feature>
<reference evidence="8 9" key="1">
    <citation type="submission" date="2019-08" db="EMBL/GenBank/DDBJ databases">
        <title>Highly reduced genomes of protist endosymbionts show evolutionary convergence.</title>
        <authorList>
            <person name="George E."/>
            <person name="Husnik F."/>
            <person name="Tashyreva D."/>
            <person name="Prokopchuk G."/>
            <person name="Horak A."/>
            <person name="Kwong W.K."/>
            <person name="Lukes J."/>
            <person name="Keeling P.J."/>
        </authorList>
    </citation>
    <scope>NUCLEOTIDE SEQUENCE [LARGE SCALE GENOMIC DNA]</scope>
    <source>
        <strain evidence="8">1605</strain>
    </source>
</reference>
<dbReference type="InterPro" id="IPR011701">
    <property type="entry name" value="MFS"/>
</dbReference>
<dbReference type="Proteomes" id="UP000325155">
    <property type="component" value="Chromosome"/>
</dbReference>
<feature type="transmembrane region" description="Helical" evidence="7">
    <location>
        <begin position="21"/>
        <end position="47"/>
    </location>
</feature>
<evidence type="ECO:0000256" key="2">
    <source>
        <dbReference type="ARBA" id="ARBA00008335"/>
    </source>
</evidence>
<evidence type="ECO:0000256" key="7">
    <source>
        <dbReference type="SAM" id="Phobius"/>
    </source>
</evidence>
<feature type="transmembrane region" description="Helical" evidence="7">
    <location>
        <begin position="237"/>
        <end position="263"/>
    </location>
</feature>
<dbReference type="GO" id="GO:0016020">
    <property type="term" value="C:membrane"/>
    <property type="evidence" value="ECO:0007669"/>
    <property type="project" value="UniProtKB-SubCell"/>
</dbReference>
<dbReference type="OrthoDB" id="9787815at2"/>
<accession>A0A5C0UDL6</accession>
<sequence length="442" mass="50468">MFEKFLKRYKLYKNSEHYLRNNIILALGAVSAAVYALCFHTLIYWLADLEVSAKSLGFVSLGYVVSALKIFWIPIFEKFDVPYLKNFLDRRASWIFLCIFISGILISIVSFLHPLQDTYYFATCIALSFCCFNIMDTLLRAQILKLATDDKDQTTIVGLGAFGFRTSMYVCINIYYLLYAQFGISWESIYRTSGILIIFTSFLLFLLPKVTELSKVKSFKELLVVPYQAFLQKHRKYIVSLIGFMVFFRLQDRLIAPVFYKFITSLKPVSVFSFIPDIGIRTIFSSYKFISGPVMAVSLLFSVRFLRKHSYRSNAITSVIIHSLSCLPLVFLSMQKNHMALFIILTLFIEKIARSFASNVYYMYQAKFCDKEHAAGQIAMLTLIESVAGAILGISSGYIAHYLNWTALFIVATFISLPVLFFIRGLPKDLNDALGSKAASKK</sequence>
<keyword evidence="6 7" id="KW-0472">Membrane</keyword>
<feature type="transmembrane region" description="Helical" evidence="7">
    <location>
        <begin position="283"/>
        <end position="303"/>
    </location>
</feature>
<feature type="transmembrane region" description="Helical" evidence="7">
    <location>
        <begin position="405"/>
        <end position="423"/>
    </location>
</feature>
<dbReference type="SUPFAM" id="SSF103473">
    <property type="entry name" value="MFS general substrate transporter"/>
    <property type="match status" value="1"/>
</dbReference>
<protein>
    <submittedName>
        <fullName evidence="8">AmpG family muropeptide MFS transporter</fullName>
    </submittedName>
</protein>
<dbReference type="PANTHER" id="PTHR12778">
    <property type="entry name" value="SOLUTE CARRIER FAMILY 33 ACETYL-COA TRANSPORTER -RELATED"/>
    <property type="match status" value="1"/>
</dbReference>
<keyword evidence="3" id="KW-0813">Transport</keyword>
<evidence type="ECO:0000256" key="4">
    <source>
        <dbReference type="ARBA" id="ARBA00022692"/>
    </source>
</evidence>
<evidence type="ECO:0000256" key="3">
    <source>
        <dbReference type="ARBA" id="ARBA00022448"/>
    </source>
</evidence>
<feature type="transmembrane region" description="Helical" evidence="7">
    <location>
        <begin position="189"/>
        <end position="207"/>
    </location>
</feature>
<keyword evidence="4 7" id="KW-0812">Transmembrane</keyword>
<evidence type="ECO:0000313" key="9">
    <source>
        <dbReference type="Proteomes" id="UP000325155"/>
    </source>
</evidence>
<comment type="subcellular location">
    <subcellularLocation>
        <location evidence="1">Membrane</location>
        <topology evidence="1">Multi-pass membrane protein</topology>
    </subcellularLocation>
</comment>
<name>A0A5C0UDL6_9PROT</name>
<feature type="transmembrane region" description="Helical" evidence="7">
    <location>
        <begin position="118"/>
        <end position="135"/>
    </location>
</feature>
<evidence type="ECO:0000256" key="5">
    <source>
        <dbReference type="ARBA" id="ARBA00022989"/>
    </source>
</evidence>
<dbReference type="KEGG" id="cip:FZC35_00400"/>
<feature type="transmembrane region" description="Helical" evidence="7">
    <location>
        <begin position="315"/>
        <end position="333"/>
    </location>
</feature>
<proteinExistence type="inferred from homology"/>
<feature type="transmembrane region" description="Helical" evidence="7">
    <location>
        <begin position="339"/>
        <end position="357"/>
    </location>
</feature>
<comment type="similarity">
    <text evidence="2">Belongs to the major facilitator superfamily.</text>
</comment>
<gene>
    <name evidence="8" type="ORF">FZC35_00400</name>
</gene>
<dbReference type="Pfam" id="PF07690">
    <property type="entry name" value="MFS_1"/>
    <property type="match status" value="1"/>
</dbReference>
<keyword evidence="5 7" id="KW-1133">Transmembrane helix</keyword>
<dbReference type="InterPro" id="IPR036259">
    <property type="entry name" value="MFS_trans_sf"/>
</dbReference>
<feature type="transmembrane region" description="Helical" evidence="7">
    <location>
        <begin position="53"/>
        <end position="73"/>
    </location>
</feature>
<evidence type="ECO:0000313" key="8">
    <source>
        <dbReference type="EMBL" id="QEK37849.1"/>
    </source>
</evidence>
<evidence type="ECO:0000256" key="6">
    <source>
        <dbReference type="ARBA" id="ARBA00023136"/>
    </source>
</evidence>
<evidence type="ECO:0000256" key="1">
    <source>
        <dbReference type="ARBA" id="ARBA00004141"/>
    </source>
</evidence>
<keyword evidence="9" id="KW-1185">Reference proteome</keyword>
<dbReference type="RefSeq" id="WP_148980696.1">
    <property type="nucleotide sequence ID" value="NZ_CP043315.1"/>
</dbReference>
<dbReference type="Gene3D" id="1.20.1250.20">
    <property type="entry name" value="MFS general substrate transporter like domains"/>
    <property type="match status" value="2"/>
</dbReference>
<dbReference type="InterPro" id="IPR004752">
    <property type="entry name" value="AmpG_permease/AT-1"/>
</dbReference>
<dbReference type="PANTHER" id="PTHR12778:SF10">
    <property type="entry name" value="MAJOR FACILITATOR SUPERFAMILY DOMAIN-CONTAINING PROTEIN 3"/>
    <property type="match status" value="1"/>
</dbReference>
<feature type="transmembrane region" description="Helical" evidence="7">
    <location>
        <begin position="156"/>
        <end position="177"/>
    </location>
</feature>
<dbReference type="EMBL" id="CP043315">
    <property type="protein sequence ID" value="QEK37849.1"/>
    <property type="molecule type" value="Genomic_DNA"/>
</dbReference>
<feature type="transmembrane region" description="Helical" evidence="7">
    <location>
        <begin position="378"/>
        <end position="399"/>
    </location>
</feature>
<organism evidence="8 9">
    <name type="scientific">Candidatus Cytomitobacter indipagum</name>
    <dbReference type="NCBI Taxonomy" id="2601575"/>
    <lineage>
        <taxon>Bacteria</taxon>
        <taxon>Pseudomonadati</taxon>
        <taxon>Pseudomonadota</taxon>
        <taxon>Alphaproteobacteria</taxon>
        <taxon>Holosporales</taxon>
        <taxon>Holosporaceae</taxon>
        <taxon>Candidatus Cytomitobacter</taxon>
    </lineage>
</organism>
<dbReference type="GO" id="GO:0022857">
    <property type="term" value="F:transmembrane transporter activity"/>
    <property type="evidence" value="ECO:0007669"/>
    <property type="project" value="InterPro"/>
</dbReference>